<protein>
    <recommendedName>
        <fullName evidence="1 10">BH3-interacting domain death agonist</fullName>
    </recommendedName>
</protein>
<dbReference type="Pfam" id="PF06393">
    <property type="entry name" value="BID"/>
    <property type="match status" value="1"/>
</dbReference>
<dbReference type="FunFam" id="1.10.437.10:FF:000010">
    <property type="entry name" value="BH3-interacting domain death agonist"/>
    <property type="match status" value="1"/>
</dbReference>
<dbReference type="PANTHER" id="PTHR35447">
    <property type="entry name" value="BH3-INTERACTING DOMAIN DEATH AGONIST"/>
    <property type="match status" value="1"/>
</dbReference>
<evidence type="ECO:0000256" key="7">
    <source>
        <dbReference type="ARBA" id="ARBA00055577"/>
    </source>
</evidence>
<evidence type="ECO:0000256" key="2">
    <source>
        <dbReference type="ARBA" id="ARBA00022490"/>
    </source>
</evidence>
<dbReference type="CTD" id="637"/>
<evidence type="ECO:0000256" key="1">
    <source>
        <dbReference type="ARBA" id="ARBA00015802"/>
    </source>
</evidence>
<evidence type="ECO:0000256" key="8">
    <source>
        <dbReference type="ARBA" id="ARBA00057135"/>
    </source>
</evidence>
<keyword evidence="3 10" id="KW-0053">Apoptosis</keyword>
<comment type="function">
    <text evidence="7">Induces caspase activation and apoptosis. Allows the release of cytochrome c.</text>
</comment>
<dbReference type="Proteomes" id="UP000515140">
    <property type="component" value="Unplaced"/>
</dbReference>
<dbReference type="AlphaFoldDB" id="A0A6P5LLB4"/>
<dbReference type="PIRSF" id="PIRSF038018">
    <property type="entry name" value="BID"/>
    <property type="match status" value="1"/>
</dbReference>
<evidence type="ECO:0000256" key="9">
    <source>
        <dbReference type="ARBA" id="ARBA00063031"/>
    </source>
</evidence>
<dbReference type="InterPro" id="IPR010479">
    <property type="entry name" value="BID"/>
</dbReference>
<dbReference type="GO" id="GO:2001238">
    <property type="term" value="P:positive regulation of extrinsic apoptotic signaling pathway"/>
    <property type="evidence" value="ECO:0007669"/>
    <property type="project" value="UniProtKB-UniRule"/>
</dbReference>
<dbReference type="InParanoid" id="A0A6P5LLB4"/>
<dbReference type="GO" id="GO:0035556">
    <property type="term" value="P:intracellular signal transduction"/>
    <property type="evidence" value="ECO:0007669"/>
    <property type="project" value="UniProtKB-ARBA"/>
</dbReference>
<evidence type="ECO:0000256" key="10">
    <source>
        <dbReference type="PIRNR" id="PIRNR038018"/>
    </source>
</evidence>
<comment type="domain">
    <text evidence="10">Intact BH3 motif is required by BIK, BID, BAK, BAD and BAX for their pro-apoptotic activity and for their interaction with anti-apoptotic members of the Bcl-2 family.</text>
</comment>
<dbReference type="PANTHER" id="PTHR35447:SF1">
    <property type="entry name" value="BH3-INTERACTING DOMAIN DEATH AGONIST"/>
    <property type="match status" value="1"/>
</dbReference>
<name>A0A6P5LLB4_PHACI</name>
<dbReference type="FunCoup" id="A0A6P5LLB4">
    <property type="interactions" value="752"/>
</dbReference>
<dbReference type="GO" id="GO:0005829">
    <property type="term" value="C:cytosol"/>
    <property type="evidence" value="ECO:0007669"/>
    <property type="project" value="UniProtKB-UniRule"/>
</dbReference>
<sequence length="190" mass="22017">MDQDNRQTSLLLYNFLQCSSNDVFQTELKELGNELTRVVLQGGRLEDDYELQTDGNRCYFQMREEGELDSEGQEEIIRNIAIKLAQIGDEMEDSIQPNVVNDLISWLRNVNLPTEEKRRHLAATMDKVMQTQTISQDLGQEKAKLLLTMLLAKKVMTHAPSLLRSIFYITVDYINQNLLTYTRNLTHDMD</sequence>
<evidence type="ECO:0000256" key="5">
    <source>
        <dbReference type="ARBA" id="ARBA00023128"/>
    </source>
</evidence>
<dbReference type="KEGG" id="pcw:110218747"/>
<dbReference type="GO" id="GO:0090200">
    <property type="term" value="P:positive regulation of release of cytochrome c from mitochondria"/>
    <property type="evidence" value="ECO:0007669"/>
    <property type="project" value="UniProtKB-ARBA"/>
</dbReference>
<organism evidence="11 12">
    <name type="scientific">Phascolarctos cinereus</name>
    <name type="common">Koala</name>
    <dbReference type="NCBI Taxonomy" id="38626"/>
    <lineage>
        <taxon>Eukaryota</taxon>
        <taxon>Metazoa</taxon>
        <taxon>Chordata</taxon>
        <taxon>Craniata</taxon>
        <taxon>Vertebrata</taxon>
        <taxon>Euteleostomi</taxon>
        <taxon>Mammalia</taxon>
        <taxon>Metatheria</taxon>
        <taxon>Diprotodontia</taxon>
        <taxon>Phascolarctidae</taxon>
        <taxon>Phascolarctos</taxon>
    </lineage>
</organism>
<dbReference type="GO" id="GO:2001244">
    <property type="term" value="P:positive regulation of intrinsic apoptotic signaling pathway"/>
    <property type="evidence" value="ECO:0007669"/>
    <property type="project" value="UniProtKB-UniRule"/>
</dbReference>
<dbReference type="RefSeq" id="XP_020857334.1">
    <property type="nucleotide sequence ID" value="XM_021001675.1"/>
</dbReference>
<dbReference type="GO" id="GO:0033554">
    <property type="term" value="P:cellular response to stress"/>
    <property type="evidence" value="ECO:0007669"/>
    <property type="project" value="UniProtKB-ARBA"/>
</dbReference>
<keyword evidence="4 10" id="KW-1000">Mitochondrion outer membrane</keyword>
<dbReference type="OMA" id="DMDHSIH"/>
<comment type="subunit">
    <text evidence="9">Forms heterodimers either with the pro-apoptotic protein BAX or the anti-apoptotic protein BCL2. Interacts with PLEKHN1.</text>
</comment>
<evidence type="ECO:0000256" key="4">
    <source>
        <dbReference type="ARBA" id="ARBA00022787"/>
    </source>
</evidence>
<keyword evidence="5" id="KW-0496">Mitochondrion</keyword>
<evidence type="ECO:0000313" key="12">
    <source>
        <dbReference type="RefSeq" id="XP_020857334.1"/>
    </source>
</evidence>
<evidence type="ECO:0000313" key="11">
    <source>
        <dbReference type="Proteomes" id="UP000515140"/>
    </source>
</evidence>
<evidence type="ECO:0000256" key="6">
    <source>
        <dbReference type="ARBA" id="ARBA00023136"/>
    </source>
</evidence>
<dbReference type="InterPro" id="IPR036834">
    <property type="entry name" value="Bcl-2-like_sf"/>
</dbReference>
<keyword evidence="6 10" id="KW-0472">Membrane</keyword>
<dbReference type="GeneID" id="110218747"/>
<dbReference type="GO" id="GO:0001836">
    <property type="term" value="P:release of cytochrome c from mitochondria"/>
    <property type="evidence" value="ECO:0007669"/>
    <property type="project" value="UniProtKB-ARBA"/>
</dbReference>
<evidence type="ECO:0000256" key="3">
    <source>
        <dbReference type="ARBA" id="ARBA00022703"/>
    </source>
</evidence>
<accession>A0A6P5LLB4</accession>
<keyword evidence="11" id="KW-1185">Reference proteome</keyword>
<gene>
    <name evidence="12" type="primary">BID</name>
</gene>
<dbReference type="SUPFAM" id="SSF56854">
    <property type="entry name" value="Bcl-2 inhibitors of programmed cell death"/>
    <property type="match status" value="1"/>
</dbReference>
<proteinExistence type="predicted"/>
<dbReference type="Gene3D" id="1.10.437.10">
    <property type="entry name" value="Blc2-like"/>
    <property type="match status" value="1"/>
</dbReference>
<comment type="function">
    <text evidence="8 10">Induces caspases and apoptosis. Counters the protective effect of BCL2.</text>
</comment>
<dbReference type="GO" id="GO:0005741">
    <property type="term" value="C:mitochondrial outer membrane"/>
    <property type="evidence" value="ECO:0007669"/>
    <property type="project" value="UniProtKB-SubCell"/>
</dbReference>
<reference evidence="12" key="1">
    <citation type="submission" date="2025-08" db="UniProtKB">
        <authorList>
            <consortium name="RefSeq"/>
        </authorList>
    </citation>
    <scope>IDENTIFICATION</scope>
    <source>
        <tissue evidence="12">Spleen</tissue>
    </source>
</reference>
<comment type="subcellular location">
    <subcellularLocation>
        <location evidence="10">Cytoplasm</location>
    </subcellularLocation>
    <subcellularLocation>
        <location evidence="10">Mitochondrion outer membrane</location>
    </subcellularLocation>
</comment>
<keyword evidence="2 10" id="KW-0963">Cytoplasm</keyword>